<reference evidence="2" key="1">
    <citation type="submission" date="2018-05" db="EMBL/GenBank/DDBJ databases">
        <authorList>
            <person name="Lanie J.A."/>
            <person name="Ng W.-L."/>
            <person name="Kazmierczak K.M."/>
            <person name="Andrzejewski T.M."/>
            <person name="Davidsen T.M."/>
            <person name="Wayne K.J."/>
            <person name="Tettelin H."/>
            <person name="Glass J.I."/>
            <person name="Rusch D."/>
            <person name="Podicherti R."/>
            <person name="Tsui H.-C.T."/>
            <person name="Winkler M.E."/>
        </authorList>
    </citation>
    <scope>NUCLEOTIDE SEQUENCE</scope>
</reference>
<name>A0A382WGE8_9ZZZZ</name>
<organism evidence="2">
    <name type="scientific">marine metagenome</name>
    <dbReference type="NCBI Taxonomy" id="408172"/>
    <lineage>
        <taxon>unclassified sequences</taxon>
        <taxon>metagenomes</taxon>
        <taxon>ecological metagenomes</taxon>
    </lineage>
</organism>
<protein>
    <recommendedName>
        <fullName evidence="1">Microcystin LR degradation protein MlrC C-terminal domain-containing protein</fullName>
    </recommendedName>
</protein>
<feature type="non-terminal residue" evidence="2">
    <location>
        <position position="1"/>
    </location>
</feature>
<gene>
    <name evidence="2" type="ORF">METZ01_LOCUS410717</name>
</gene>
<evidence type="ECO:0000259" key="1">
    <source>
        <dbReference type="Pfam" id="PF07171"/>
    </source>
</evidence>
<proteinExistence type="predicted"/>
<dbReference type="Pfam" id="PF07171">
    <property type="entry name" value="MlrC_C"/>
    <property type="match status" value="1"/>
</dbReference>
<dbReference type="InterPro" id="IPR010799">
    <property type="entry name" value="MlrC_C"/>
</dbReference>
<feature type="domain" description="Microcystin LR degradation protein MlrC C-terminal" evidence="1">
    <location>
        <begin position="1"/>
        <end position="177"/>
    </location>
</feature>
<accession>A0A382WGE8</accession>
<dbReference type="EMBL" id="UINC01159650">
    <property type="protein sequence ID" value="SVD57863.1"/>
    <property type="molecule type" value="Genomic_DNA"/>
</dbReference>
<evidence type="ECO:0000313" key="2">
    <source>
        <dbReference type="EMBL" id="SVD57863.1"/>
    </source>
</evidence>
<dbReference type="AlphaFoldDB" id="A0A382WGE8"/>
<sequence>ADTQDNPGCGGTCDTTGLLDSLVRLAAEDVAMCVICDPDAARAATEAGVGAELTLDLGGKHEIEGVKPYRGTFTVTALSDGKFTTTGKSIPGRRVEIGPVAILKIGSIEIVTASKRMQAYDQDIFKHIGIQPSKKKILVLKSTCHFRADFDPIAYRTLVAVAPGAHIVDPRAYPYKHLRKGVRLLPMGEAS</sequence>